<evidence type="ECO:0000313" key="4">
    <source>
        <dbReference type="Proteomes" id="UP000008810"/>
    </source>
</evidence>
<keyword evidence="4" id="KW-1185">Reference proteome</keyword>
<evidence type="ECO:0000313" key="3">
    <source>
        <dbReference type="EnsemblPlants" id="KQJ93659"/>
    </source>
</evidence>
<accession>A0A0Q3HZS2</accession>
<name>A0A0Q3HZS2_BRADI</name>
<dbReference type="Gramene" id="KQJ93659">
    <property type="protein sequence ID" value="KQJ93659"/>
    <property type="gene ID" value="BRADI_3g06023v3"/>
</dbReference>
<reference evidence="2" key="2">
    <citation type="submission" date="2017-06" db="EMBL/GenBank/DDBJ databases">
        <title>WGS assembly of Brachypodium distachyon.</title>
        <authorList>
            <consortium name="The International Brachypodium Initiative"/>
            <person name="Lucas S."/>
            <person name="Harmon-Smith M."/>
            <person name="Lail K."/>
            <person name="Tice H."/>
            <person name="Grimwood J."/>
            <person name="Bruce D."/>
            <person name="Barry K."/>
            <person name="Shu S."/>
            <person name="Lindquist E."/>
            <person name="Wang M."/>
            <person name="Pitluck S."/>
            <person name="Vogel J.P."/>
            <person name="Garvin D.F."/>
            <person name="Mockler T.C."/>
            <person name="Schmutz J."/>
            <person name="Rokhsar D."/>
            <person name="Bevan M.W."/>
        </authorList>
    </citation>
    <scope>NUCLEOTIDE SEQUENCE</scope>
    <source>
        <strain evidence="2">Bd21</strain>
    </source>
</reference>
<dbReference type="EMBL" id="CM000882">
    <property type="protein sequence ID" value="PNT66033.1"/>
    <property type="molecule type" value="Genomic_DNA"/>
</dbReference>
<reference evidence="2 3" key="1">
    <citation type="journal article" date="2010" name="Nature">
        <title>Genome sequencing and analysis of the model grass Brachypodium distachyon.</title>
        <authorList>
            <consortium name="International Brachypodium Initiative"/>
        </authorList>
    </citation>
    <scope>NUCLEOTIDE SEQUENCE [LARGE SCALE GENOMIC DNA]</scope>
    <source>
        <strain evidence="2 3">Bd21</strain>
    </source>
</reference>
<dbReference type="Gramene" id="PNT66033">
    <property type="protein sequence ID" value="PNT66033"/>
    <property type="gene ID" value="BRADI_3g06023v3"/>
</dbReference>
<evidence type="ECO:0000256" key="1">
    <source>
        <dbReference type="SAM" id="MobiDB-lite"/>
    </source>
</evidence>
<gene>
    <name evidence="2" type="ORF">BRADI_3g06023v3</name>
</gene>
<feature type="region of interest" description="Disordered" evidence="1">
    <location>
        <begin position="42"/>
        <end position="66"/>
    </location>
</feature>
<dbReference type="EnsemblPlants" id="PNT66032">
    <property type="protein sequence ID" value="PNT66032"/>
    <property type="gene ID" value="BRADI_3g06023v3"/>
</dbReference>
<dbReference type="EnsemblPlants" id="PNT66033">
    <property type="protein sequence ID" value="PNT66033"/>
    <property type="gene ID" value="BRADI_3g06023v3"/>
</dbReference>
<dbReference type="EnsemblPlants" id="KQJ93659">
    <property type="protein sequence ID" value="KQJ93659"/>
    <property type="gene ID" value="BRADI_3g06023v3"/>
</dbReference>
<dbReference type="EMBL" id="CM000882">
    <property type="protein sequence ID" value="PNT66032.1"/>
    <property type="molecule type" value="Genomic_DNA"/>
</dbReference>
<proteinExistence type="predicted"/>
<dbReference type="Proteomes" id="UP000008810">
    <property type="component" value="Chromosome 3"/>
</dbReference>
<dbReference type="Gramene" id="PNT66032">
    <property type="protein sequence ID" value="PNT66032"/>
    <property type="gene ID" value="BRADI_3g06023v3"/>
</dbReference>
<protein>
    <submittedName>
        <fullName evidence="2 3">Uncharacterized protein</fullName>
    </submittedName>
</protein>
<dbReference type="EMBL" id="CM000882">
    <property type="protein sequence ID" value="KQJ93659.1"/>
    <property type="molecule type" value="Genomic_DNA"/>
</dbReference>
<evidence type="ECO:0000313" key="2">
    <source>
        <dbReference type="EMBL" id="KQJ93659.1"/>
    </source>
</evidence>
<dbReference type="AlphaFoldDB" id="A0A0Q3HZS2"/>
<organism evidence="2">
    <name type="scientific">Brachypodium distachyon</name>
    <name type="common">Purple false brome</name>
    <name type="synonym">Trachynia distachya</name>
    <dbReference type="NCBI Taxonomy" id="15368"/>
    <lineage>
        <taxon>Eukaryota</taxon>
        <taxon>Viridiplantae</taxon>
        <taxon>Streptophyta</taxon>
        <taxon>Embryophyta</taxon>
        <taxon>Tracheophyta</taxon>
        <taxon>Spermatophyta</taxon>
        <taxon>Magnoliopsida</taxon>
        <taxon>Liliopsida</taxon>
        <taxon>Poales</taxon>
        <taxon>Poaceae</taxon>
        <taxon>BOP clade</taxon>
        <taxon>Pooideae</taxon>
        <taxon>Stipodae</taxon>
        <taxon>Brachypodieae</taxon>
        <taxon>Brachypodium</taxon>
    </lineage>
</organism>
<dbReference type="InParanoid" id="A0A0Q3HZS2"/>
<sequence length="66" mass="6516">MGSCHGPSPDFCWPSHLLQAEVLHVLSGAFSLVAACATITSGTPTTPPSGAEPIKLTTSAGAPGAL</sequence>
<reference evidence="3" key="3">
    <citation type="submission" date="2018-08" db="UniProtKB">
        <authorList>
            <consortium name="EnsemblPlants"/>
        </authorList>
    </citation>
    <scope>IDENTIFICATION</scope>
    <source>
        <strain evidence="3">cv. Bd21</strain>
    </source>
</reference>